<dbReference type="InterPro" id="IPR041627">
    <property type="entry name" value="AAA_lid_6"/>
</dbReference>
<organism evidence="5">
    <name type="scientific">Clostridium botulinum (strain Eklund 17B / Type B)</name>
    <dbReference type="NCBI Taxonomy" id="935198"/>
    <lineage>
        <taxon>Bacteria</taxon>
        <taxon>Bacillati</taxon>
        <taxon>Bacillota</taxon>
        <taxon>Clostridia</taxon>
        <taxon>Eubacteriales</taxon>
        <taxon>Clostridiaceae</taxon>
        <taxon>Clostridium</taxon>
    </lineage>
</organism>
<evidence type="ECO:0000256" key="3">
    <source>
        <dbReference type="ARBA" id="ARBA00022840"/>
    </source>
</evidence>
<dbReference type="InterPro" id="IPR027417">
    <property type="entry name" value="P-loop_NTPase"/>
</dbReference>
<dbReference type="SMART" id="SM00382">
    <property type="entry name" value="AAA"/>
    <property type="match status" value="2"/>
</dbReference>
<dbReference type="Pfam" id="PF00004">
    <property type="entry name" value="AAA"/>
    <property type="match status" value="2"/>
</dbReference>
<dbReference type="AlphaFoldDB" id="B2TNS0"/>
<feature type="domain" description="AAA+ ATPase" evidence="4">
    <location>
        <begin position="359"/>
        <end position="497"/>
    </location>
</feature>
<keyword evidence="3" id="KW-0067">ATP-binding</keyword>
<proteinExistence type="inferred from homology"/>
<name>B2TNS0_CLOBB</name>
<dbReference type="HOGENOM" id="CLU_001998_1_0_9"/>
<dbReference type="GO" id="GO:0016887">
    <property type="term" value="F:ATP hydrolysis activity"/>
    <property type="evidence" value="ECO:0007669"/>
    <property type="project" value="InterPro"/>
</dbReference>
<dbReference type="Gene3D" id="1.10.8.60">
    <property type="match status" value="3"/>
</dbReference>
<dbReference type="Gene3D" id="3.40.50.300">
    <property type="entry name" value="P-loop containing nucleotide triphosphate hydrolases"/>
    <property type="match status" value="3"/>
</dbReference>
<dbReference type="GO" id="GO:0005524">
    <property type="term" value="F:ATP binding"/>
    <property type="evidence" value="ECO:0007669"/>
    <property type="project" value="UniProtKB-KW"/>
</dbReference>
<keyword evidence="2" id="KW-0547">Nucleotide-binding</keyword>
<dbReference type="PRINTS" id="PR00819">
    <property type="entry name" value="CBXCFQXSUPER"/>
</dbReference>
<feature type="domain" description="AAA+ ATPase" evidence="4">
    <location>
        <begin position="627"/>
        <end position="752"/>
    </location>
</feature>
<gene>
    <name evidence="5" type="ordered locus">CLL_A2689</name>
</gene>
<evidence type="ECO:0000256" key="2">
    <source>
        <dbReference type="ARBA" id="ARBA00022741"/>
    </source>
</evidence>
<accession>U4PIH8</accession>
<dbReference type="InterPro" id="IPR003593">
    <property type="entry name" value="AAA+_ATPase"/>
</dbReference>
<dbReference type="InterPro" id="IPR003959">
    <property type="entry name" value="ATPase_AAA_core"/>
</dbReference>
<protein>
    <submittedName>
        <fullName evidence="5">Stage V sporulation protein K</fullName>
    </submittedName>
</protein>
<evidence type="ECO:0000313" key="5">
    <source>
        <dbReference type="EMBL" id="ACD22765.1"/>
    </source>
</evidence>
<dbReference type="PANTHER" id="PTHR43392">
    <property type="entry name" value="AAA-TYPE ATPASE FAMILY PROTEIN / ANKYRIN REPEAT FAMILY PROTEIN"/>
    <property type="match status" value="1"/>
</dbReference>
<dbReference type="FunFam" id="3.40.50.300:FF:000216">
    <property type="entry name" value="Type VII secretion ATPase EccA"/>
    <property type="match status" value="2"/>
</dbReference>
<reference evidence="5" key="2">
    <citation type="submission" date="2009-08" db="EMBL/GenBank/DDBJ databases">
        <authorList>
            <person name="Shrivastava S."/>
            <person name="Brinkac L.M."/>
            <person name="Dodson R.J."/>
            <person name="Harkins D.M."/>
            <person name="Durkin A.S."/>
            <person name="Sutton G."/>
        </authorList>
    </citation>
    <scope>NUCLEOTIDE SEQUENCE</scope>
    <source>
        <strain evidence="5">Eklund 17B</strain>
    </source>
</reference>
<sequence length="1128" mass="130012">MANNNIEENLLKIDKYFNNYVIGKKNHIPKLINYFKEQLNNNSKGILLIVENRLSLIHNELKILFTELHKADLISNSNISEIDLSEYNFKSGYNIFLSDFNKALKDDSEAIIFDNLEKSSDEVMTILSTISPNQCINLNDQYAIKNSLLVDPTKSEKDIINSIVCNDKYFIFIYNNNNKNKEFFSENILPNKDCLIITDTLNNKEKKNIIKRKLTEKIDSIKETYNVNVLLGFNASNIQDDNLGICKYLLDDFKIGEGLDLEEYISYKIIKPITSIITSGLIDNSNKGLLYIEKNEPYIKFDKNIYKLSDYSVPTLDEIKYKFQSIIGMNELKEFLNTIENNYKVQKIRNVLGLKSPGISLNMIFAGNAGTGKTNAARLTYQYLNALDILKKPIFLEVSKVDFIGADRLETIQKTNTIIESAIGGLLFIDEAYSLCKDKDDKIGKEIVDTLLKGIEDNRDNLVVILAGYEKDMEKFLSFNQGLKSRFSNFIHFNDYTPIEMYEIAVNIAKSKGYKIAENVKDELIELFSRNQLVGKNDLGNARFVRNVIENAIMDSANKYLSDHEREIDLLLKDNFNFKVTSTFDLEDKLKSIIGLNEVKDFLRNQYKLILAQEKRKSVGVTTKIEQNLNMVFIGNPGTGKTSIARLVADMLNSIGVLKVGQLIETDRSSFVSKIPGETPNKTEKKFKEAIGGILFIDEAYTLAKDSLGREAIETLLKLIEDYSKEVIVILAGYEKEMEDFFDVNIGLKSRFPLWTKFEDYNANELFAMSLKLIESNGFKLSKNAHTSLRKSLVDIYENSDSSSGNGRMIRNYVEQLIRNQSIRIVENDISIYEMNLITTVDIDKMKEIKYLGEFDLEHKLESLVENDYIKEFLRNQYKVLKIQEKRKRMGFQSDINKYTNMIITGECGTGKKTLLTILSEMYYVMGITKSKNFIEINSYELIEMFNQNFKIEDILNKYLDKVVYISRWDKVFKYNNYSEIVSQLIKFIDNNTNRSIIVLGGSKSKMKEIILTDEVLNYRFTLWVNFDSYNESELFNITLTSINKNGFIIKEDAIIELENIIGEIQKVSNEVALKNGLMVKQYLDILIRTQSIRVFNEKCKDKEIYTINSTDIIKSKKEFLRKNMCTK</sequence>
<evidence type="ECO:0000256" key="1">
    <source>
        <dbReference type="ARBA" id="ARBA00010378"/>
    </source>
</evidence>
<dbReference type="EMBL" id="CP001056">
    <property type="protein sequence ID" value="ACD22765.1"/>
    <property type="molecule type" value="Genomic_DNA"/>
</dbReference>
<evidence type="ECO:0000259" key="4">
    <source>
        <dbReference type="SMART" id="SM00382"/>
    </source>
</evidence>
<dbReference type="SUPFAM" id="SSF52540">
    <property type="entry name" value="P-loop containing nucleoside triphosphate hydrolases"/>
    <property type="match status" value="3"/>
</dbReference>
<dbReference type="KEGG" id="cbk:CLL_A2689"/>
<accession>B2TNS0</accession>
<dbReference type="Pfam" id="PF17866">
    <property type="entry name" value="AAA_lid_6"/>
    <property type="match status" value="2"/>
</dbReference>
<dbReference type="InterPro" id="IPR000641">
    <property type="entry name" value="CbxX/CfxQ"/>
</dbReference>
<dbReference type="PATRIC" id="fig|935198.13.peg.2648"/>
<dbReference type="CDD" id="cd00009">
    <property type="entry name" value="AAA"/>
    <property type="match status" value="1"/>
</dbReference>
<comment type="similarity">
    <text evidence="1">Belongs to the CbxX/CfxQ family.</text>
</comment>
<reference evidence="5" key="1">
    <citation type="submission" date="2009-06" db="EMBL/GenBank/DDBJ databases">
        <authorList>
            <consortium name="US DOE Joint Genome Institute (JGI-PGF)"/>
            <person name="Lucas S."/>
            <person name="Copeland A."/>
            <person name="Lapidus A."/>
            <person name="Glavina del Rio T."/>
            <person name="Dalin E."/>
            <person name="Tice H."/>
            <person name="Bruce D."/>
            <person name="Goodwin L."/>
            <person name="Pitluck S."/>
            <person name="Kyrpides N."/>
            <person name="Mavromatis K."/>
            <person name="Ivanova N."/>
            <person name="Saunders E."/>
            <person name="Brettin T."/>
            <person name="Detter J.C."/>
            <person name="Han C."/>
            <person name="Larimer F."/>
            <person name="Land M."/>
            <person name="Hauser L."/>
            <person name="Markowitz V."/>
            <person name="Cheng J.-F."/>
            <person name="Hugenholtz P."/>
            <person name="Woyke T."/>
            <person name="Wu D."/>
            <person name="Gronow S."/>
            <person name="Klenk H.-P."/>
            <person name="Eisen J.A."/>
        </authorList>
    </citation>
    <scope>NUCLEOTIDE SEQUENCE</scope>
    <source>
        <strain evidence="5">Eklund 17B</strain>
    </source>
</reference>
<dbReference type="PANTHER" id="PTHR43392:SF2">
    <property type="entry name" value="AAA-TYPE ATPASE FAMILY PROTEIN _ ANKYRIN REPEAT FAMILY PROTEIN"/>
    <property type="match status" value="1"/>
</dbReference>
<dbReference type="InterPro" id="IPR050773">
    <property type="entry name" value="CbxX/CfxQ_RuBisCO_ESX"/>
</dbReference>